<dbReference type="Proteomes" id="UP000799538">
    <property type="component" value="Unassembled WGS sequence"/>
</dbReference>
<dbReference type="EMBL" id="ML992506">
    <property type="protein sequence ID" value="KAF2223368.1"/>
    <property type="molecule type" value="Genomic_DNA"/>
</dbReference>
<dbReference type="InterPro" id="IPR036291">
    <property type="entry name" value="NAD(P)-bd_dom_sf"/>
</dbReference>
<dbReference type="Gene3D" id="3.40.50.720">
    <property type="entry name" value="NAD(P)-binding Rossmann-like Domain"/>
    <property type="match status" value="1"/>
</dbReference>
<reference evidence="2" key="1">
    <citation type="journal article" date="2020" name="Stud. Mycol.">
        <title>101 Dothideomycetes genomes: A test case for predicting lifestyles and emergence of pathogens.</title>
        <authorList>
            <person name="Haridas S."/>
            <person name="Albert R."/>
            <person name="Binder M."/>
            <person name="Bloem J."/>
            <person name="LaButti K."/>
            <person name="Salamov A."/>
            <person name="Andreopoulos B."/>
            <person name="Baker S."/>
            <person name="Barry K."/>
            <person name="Bills G."/>
            <person name="Bluhm B."/>
            <person name="Cannon C."/>
            <person name="Castanera R."/>
            <person name="Culley D."/>
            <person name="Daum C."/>
            <person name="Ezra D."/>
            <person name="Gonzalez J."/>
            <person name="Henrissat B."/>
            <person name="Kuo A."/>
            <person name="Liang C."/>
            <person name="Lipzen A."/>
            <person name="Lutzoni F."/>
            <person name="Magnuson J."/>
            <person name="Mondo S."/>
            <person name="Nolan M."/>
            <person name="Ohm R."/>
            <person name="Pangilinan J."/>
            <person name="Park H.-J."/>
            <person name="Ramirez L."/>
            <person name="Alfaro M."/>
            <person name="Sun H."/>
            <person name="Tritt A."/>
            <person name="Yoshinaga Y."/>
            <person name="Zwiers L.-H."/>
            <person name="Turgeon B."/>
            <person name="Goodwin S."/>
            <person name="Spatafora J."/>
            <person name="Crous P."/>
            <person name="Grigoriev I."/>
        </authorList>
    </citation>
    <scope>NUCLEOTIDE SEQUENCE [LARGE SCALE GENOMIC DNA]</scope>
    <source>
        <strain evidence="2">CECT 20119</strain>
    </source>
</reference>
<dbReference type="SUPFAM" id="SSF51735">
    <property type="entry name" value="NAD(P)-binding Rossmann-fold domains"/>
    <property type="match status" value="1"/>
</dbReference>
<dbReference type="OrthoDB" id="5840532at2759"/>
<accession>A0A6A6GCL0</accession>
<name>A0A6A6GCL0_9PEZI</name>
<organism evidence="1 2">
    <name type="scientific">Elsinoe ampelina</name>
    <dbReference type="NCBI Taxonomy" id="302913"/>
    <lineage>
        <taxon>Eukaryota</taxon>
        <taxon>Fungi</taxon>
        <taxon>Dikarya</taxon>
        <taxon>Ascomycota</taxon>
        <taxon>Pezizomycotina</taxon>
        <taxon>Dothideomycetes</taxon>
        <taxon>Dothideomycetidae</taxon>
        <taxon>Myriangiales</taxon>
        <taxon>Elsinoaceae</taxon>
        <taxon>Elsinoe</taxon>
    </lineage>
</organism>
<protein>
    <submittedName>
        <fullName evidence="1">Uncharacterized protein</fullName>
    </submittedName>
</protein>
<dbReference type="AlphaFoldDB" id="A0A6A6GCL0"/>
<sequence length="199" mass="21194">MMMTFTTPPTIQSCENHVTMLLDTIEFLVDYQQLPSVSLNARISRLLHAYPARRGVIEPRPISSPPDCPFGTGHKPCVSLCCVPHSHTEKKEAMPPSPRPTRSLAGTVSLITGAGSAGEGVGNGRAAALLLAEAGSRVVCVDVSLEDGGRTRGMVEVGASFSFPWCCGLEVSVCGCDGDGASCAAHEWRKRRRREGGRD</sequence>
<gene>
    <name evidence="1" type="ORF">BDZ85DRAFT_108358</name>
</gene>
<evidence type="ECO:0000313" key="1">
    <source>
        <dbReference type="EMBL" id="KAF2223368.1"/>
    </source>
</evidence>
<proteinExistence type="predicted"/>
<keyword evidence="2" id="KW-1185">Reference proteome</keyword>
<evidence type="ECO:0000313" key="2">
    <source>
        <dbReference type="Proteomes" id="UP000799538"/>
    </source>
</evidence>